<keyword evidence="3 6" id="KW-1133">Transmembrane helix</keyword>
<evidence type="ECO:0000256" key="5">
    <source>
        <dbReference type="SAM" id="MobiDB-lite"/>
    </source>
</evidence>
<feature type="transmembrane region" description="Helical" evidence="6">
    <location>
        <begin position="438"/>
        <end position="455"/>
    </location>
</feature>
<feature type="compositionally biased region" description="Basic and acidic residues" evidence="5">
    <location>
        <begin position="147"/>
        <end position="157"/>
    </location>
</feature>
<dbReference type="PANTHER" id="PTHR11040">
    <property type="entry name" value="ZINC/IRON TRANSPORTER"/>
    <property type="match status" value="1"/>
</dbReference>
<keyword evidence="4 6" id="KW-0472">Membrane</keyword>
<feature type="transmembrane region" description="Helical" evidence="6">
    <location>
        <begin position="339"/>
        <end position="361"/>
    </location>
</feature>
<evidence type="ECO:0000256" key="2">
    <source>
        <dbReference type="ARBA" id="ARBA00022692"/>
    </source>
</evidence>
<evidence type="ECO:0000256" key="1">
    <source>
        <dbReference type="ARBA" id="ARBA00004141"/>
    </source>
</evidence>
<evidence type="ECO:0000313" key="7">
    <source>
        <dbReference type="EMBL" id="CDP34174.1"/>
    </source>
</evidence>
<reference evidence="7" key="2">
    <citation type="submission" date="2014-06" db="EMBL/GenBank/DDBJ databases">
        <title>The complete genome of Blastobotrys (Arxula) adeninivorans LS3 - a yeast of biotechnological interest.</title>
        <authorList>
            <person name="Kunze G."/>
            <person name="Gaillardin C."/>
            <person name="Czernicka M."/>
            <person name="Durrens P."/>
            <person name="Martin T."/>
            <person name="Boer E."/>
            <person name="Gabaldon T."/>
            <person name="Cruz J."/>
            <person name="Talla E."/>
            <person name="Marck C."/>
            <person name="Goffeau A."/>
            <person name="Barbe V."/>
            <person name="Baret P."/>
            <person name="Baronian K."/>
            <person name="Beier S."/>
            <person name="Bleykasten C."/>
            <person name="Bode R."/>
            <person name="Casaregola S."/>
            <person name="Despons L."/>
            <person name="Fairhead C."/>
            <person name="Giersberg M."/>
            <person name="Gierski P."/>
            <person name="Hahnel U."/>
            <person name="Hartmann A."/>
            <person name="Jankowska D."/>
            <person name="Jubin C."/>
            <person name="Jung P."/>
            <person name="Lafontaine I."/>
            <person name="Leh-Louis V."/>
            <person name="Lemaire M."/>
            <person name="Marcet-Houben M."/>
            <person name="Mascher M."/>
            <person name="Morel G."/>
            <person name="Richard G.-F."/>
            <person name="Riechen J."/>
            <person name="Sacerdot C."/>
            <person name="Sarkar A."/>
            <person name="Savel G."/>
            <person name="Schacherer J."/>
            <person name="Sherman D."/>
            <person name="Straub M.-L."/>
            <person name="Stein N."/>
            <person name="Thierry A."/>
            <person name="Trautwein-Schult A."/>
            <person name="Westhof E."/>
            <person name="Worch S."/>
            <person name="Dujon B."/>
            <person name="Souciet J.-L."/>
            <person name="Wincker P."/>
            <person name="Scholz U."/>
            <person name="Neuveglise N."/>
        </authorList>
    </citation>
    <scope>NUCLEOTIDE SEQUENCE</scope>
    <source>
        <strain evidence="7">LS3</strain>
    </source>
</reference>
<dbReference type="GO" id="GO:0005385">
    <property type="term" value="F:zinc ion transmembrane transporter activity"/>
    <property type="evidence" value="ECO:0007669"/>
    <property type="project" value="TreeGrafter"/>
</dbReference>
<evidence type="ECO:0000256" key="4">
    <source>
        <dbReference type="ARBA" id="ARBA00023136"/>
    </source>
</evidence>
<feature type="transmembrane region" description="Helical" evidence="6">
    <location>
        <begin position="403"/>
        <end position="426"/>
    </location>
</feature>
<dbReference type="Pfam" id="PF02535">
    <property type="entry name" value="Zip"/>
    <property type="match status" value="1"/>
</dbReference>
<evidence type="ECO:0000256" key="3">
    <source>
        <dbReference type="ARBA" id="ARBA00022989"/>
    </source>
</evidence>
<gene>
    <name evidence="7" type="ORF">GNLVRS02_ARAD1C06380g</name>
</gene>
<dbReference type="EMBL" id="HG937693">
    <property type="protein sequence ID" value="CDP34174.1"/>
    <property type="molecule type" value="Genomic_DNA"/>
</dbReference>
<dbReference type="GO" id="GO:0016020">
    <property type="term" value="C:membrane"/>
    <property type="evidence" value="ECO:0007669"/>
    <property type="project" value="UniProtKB-SubCell"/>
</dbReference>
<dbReference type="PhylomeDB" id="A0A060T0C3"/>
<name>A0A060T0C3_BLAAD</name>
<feature type="transmembrane region" description="Helical" evidence="6">
    <location>
        <begin position="91"/>
        <end position="111"/>
    </location>
</feature>
<sequence>MSEDGDFRGWVLTVASALTCVAGSLVICVDVIWRALRPKSNFTVRDSRPMLVASLSISAGIMLFTSMYRLLPEAKHYFKDTPGTSEKQANIYLIVVYLGGIVVCSLINMVIHALTAQSVVHCAHDVEHTDPESHGHGLLGPSHTRGHSHDHSHNHSHDHSHHHSHDHAHSHSNGSHGSEADVDESSPLLGRKSSLGLLDLADKTIRGRKSVGKCMGYASAEECALFNALKERASHEGIEPQRFVHDVEMAVEEAHSAAGRTKPPTDRADQDSMGHDQIDQAEGANQDFKEFHHHHVSTRYSHIFSIGLQTAVAISVHKIPEGFITFATSHASKQLGFQVFLALAIHNFSEGFTIAYPLYLALGSRCISIAVAFVLGGLSQPLGALLAWGLFKEGGHTISDNANMTFGIIVALTAGFMSIIGLQMYGAAITYGQNQATSLAYAFFGIALVGFTYILN</sequence>
<dbReference type="PANTHER" id="PTHR11040:SF210">
    <property type="entry name" value="ZINC-REGULATED TRANSPORTER 3"/>
    <property type="match status" value="1"/>
</dbReference>
<proteinExistence type="predicted"/>
<feature type="transmembrane region" description="Helical" evidence="6">
    <location>
        <begin position="12"/>
        <end position="36"/>
    </location>
</feature>
<protein>
    <submittedName>
        <fullName evidence="7">ARAD1C06380p</fullName>
    </submittedName>
</protein>
<dbReference type="AlphaFoldDB" id="A0A060T0C3"/>
<feature type="transmembrane region" description="Helical" evidence="6">
    <location>
        <begin position="367"/>
        <end position="391"/>
    </location>
</feature>
<organism evidence="7">
    <name type="scientific">Blastobotrys adeninivorans</name>
    <name type="common">Yeast</name>
    <name type="synonym">Arxula adeninivorans</name>
    <dbReference type="NCBI Taxonomy" id="409370"/>
    <lineage>
        <taxon>Eukaryota</taxon>
        <taxon>Fungi</taxon>
        <taxon>Dikarya</taxon>
        <taxon>Ascomycota</taxon>
        <taxon>Saccharomycotina</taxon>
        <taxon>Dipodascomycetes</taxon>
        <taxon>Dipodascales</taxon>
        <taxon>Trichomonascaceae</taxon>
        <taxon>Blastobotrys</taxon>
    </lineage>
</organism>
<reference evidence="7" key="1">
    <citation type="submission" date="2014-02" db="EMBL/GenBank/DDBJ databases">
        <authorList>
            <person name="Genoscope - CEA"/>
        </authorList>
    </citation>
    <scope>NUCLEOTIDE SEQUENCE</scope>
    <source>
        <strain evidence="7">LS3</strain>
    </source>
</reference>
<accession>A0A060T0C3</accession>
<keyword evidence="2 6" id="KW-0812">Transmembrane</keyword>
<feature type="compositionally biased region" description="Basic and acidic residues" evidence="5">
    <location>
        <begin position="263"/>
        <end position="274"/>
    </location>
</feature>
<comment type="subcellular location">
    <subcellularLocation>
        <location evidence="1">Membrane</location>
        <topology evidence="1">Multi-pass membrane protein</topology>
    </subcellularLocation>
</comment>
<feature type="compositionally biased region" description="Basic residues" evidence="5">
    <location>
        <begin position="158"/>
        <end position="170"/>
    </location>
</feature>
<feature type="transmembrane region" description="Helical" evidence="6">
    <location>
        <begin position="48"/>
        <end position="71"/>
    </location>
</feature>
<feature type="region of interest" description="Disordered" evidence="5">
    <location>
        <begin position="253"/>
        <end position="274"/>
    </location>
</feature>
<evidence type="ECO:0000256" key="6">
    <source>
        <dbReference type="SAM" id="Phobius"/>
    </source>
</evidence>
<feature type="region of interest" description="Disordered" evidence="5">
    <location>
        <begin position="130"/>
        <end position="188"/>
    </location>
</feature>
<dbReference type="InterPro" id="IPR003689">
    <property type="entry name" value="ZIP"/>
</dbReference>